<evidence type="ECO:0000313" key="1">
    <source>
        <dbReference type="EMBL" id="DAD29323.1"/>
    </source>
</evidence>
<comment type="caution">
    <text evidence="1">The sequence shown here is derived from an EMBL/GenBank/DDBJ whole genome shotgun (WGS) entry which is preliminary data.</text>
</comment>
<proteinExistence type="predicted"/>
<accession>A0A822YB25</accession>
<evidence type="ECO:0000313" key="2">
    <source>
        <dbReference type="Proteomes" id="UP000607653"/>
    </source>
</evidence>
<organism evidence="1 2">
    <name type="scientific">Nelumbo nucifera</name>
    <name type="common">Sacred lotus</name>
    <dbReference type="NCBI Taxonomy" id="4432"/>
    <lineage>
        <taxon>Eukaryota</taxon>
        <taxon>Viridiplantae</taxon>
        <taxon>Streptophyta</taxon>
        <taxon>Embryophyta</taxon>
        <taxon>Tracheophyta</taxon>
        <taxon>Spermatophyta</taxon>
        <taxon>Magnoliopsida</taxon>
        <taxon>Proteales</taxon>
        <taxon>Nelumbonaceae</taxon>
        <taxon>Nelumbo</taxon>
    </lineage>
</organism>
<dbReference type="AlphaFoldDB" id="A0A822YB25"/>
<gene>
    <name evidence="1" type="ORF">HUJ06_030791</name>
</gene>
<protein>
    <submittedName>
        <fullName evidence="1">Uncharacterized protein</fullName>
    </submittedName>
</protein>
<name>A0A822YB25_NELNU</name>
<sequence>MKAWGSWFRHKGKRDSMAMFLGRSWSVAKMDMGVRVQWVLVEGRG</sequence>
<reference evidence="1 2" key="1">
    <citation type="journal article" date="2020" name="Mol. Biol. Evol.">
        <title>Distinct Expression and Methylation Patterns for Genes with Different Fates following a Single Whole-Genome Duplication in Flowering Plants.</title>
        <authorList>
            <person name="Shi T."/>
            <person name="Rahmani R.S."/>
            <person name="Gugger P.F."/>
            <person name="Wang M."/>
            <person name="Li H."/>
            <person name="Zhang Y."/>
            <person name="Li Z."/>
            <person name="Wang Q."/>
            <person name="Van de Peer Y."/>
            <person name="Marchal K."/>
            <person name="Chen J."/>
        </authorList>
    </citation>
    <scope>NUCLEOTIDE SEQUENCE [LARGE SCALE GENOMIC DNA]</scope>
    <source>
        <tissue evidence="1">Leaf</tissue>
    </source>
</reference>
<dbReference type="Proteomes" id="UP000607653">
    <property type="component" value="Unassembled WGS sequence"/>
</dbReference>
<keyword evidence="2" id="KW-1185">Reference proteome</keyword>
<dbReference type="EMBL" id="DUZY01000002">
    <property type="protein sequence ID" value="DAD29323.1"/>
    <property type="molecule type" value="Genomic_DNA"/>
</dbReference>